<dbReference type="Proteomes" id="UP000034137">
    <property type="component" value="Unassembled WGS sequence"/>
</dbReference>
<evidence type="ECO:0000256" key="1">
    <source>
        <dbReference type="SAM" id="Phobius"/>
    </source>
</evidence>
<keyword evidence="1" id="KW-0812">Transmembrane</keyword>
<accession>A0A0G0SDQ7</accession>
<evidence type="ECO:0000313" key="3">
    <source>
        <dbReference type="Proteomes" id="UP000034137"/>
    </source>
</evidence>
<keyword evidence="1" id="KW-1133">Transmembrane helix</keyword>
<dbReference type="EMBL" id="LBXO01000021">
    <property type="protein sequence ID" value="KKR32835.1"/>
    <property type="molecule type" value="Genomic_DNA"/>
</dbReference>
<protein>
    <submittedName>
        <fullName evidence="2">Uncharacterized protein</fullName>
    </submittedName>
</protein>
<feature type="transmembrane region" description="Helical" evidence="1">
    <location>
        <begin position="36"/>
        <end position="56"/>
    </location>
</feature>
<organism evidence="2 3">
    <name type="scientific">Candidatus Falkowbacteria bacterium GW2011_GWF2_39_8</name>
    <dbReference type="NCBI Taxonomy" id="1618642"/>
    <lineage>
        <taxon>Bacteria</taxon>
        <taxon>Candidatus Falkowiibacteriota</taxon>
    </lineage>
</organism>
<gene>
    <name evidence="2" type="ORF">UT64_C0021G0006</name>
</gene>
<dbReference type="AlphaFoldDB" id="A0A0G0SDQ7"/>
<name>A0A0G0SDQ7_9BACT</name>
<proteinExistence type="predicted"/>
<sequence>MATIKKERKIDQATSETYSWWGKSFVFIKTTQVRSFHAIFILAFFVGVATAFIWSASTDLFQTVSAAEVLPKEKCVAQPNGGNFRASTTVNLKCGSKVTKAYYQWNSKPAKSFVKQIATFYYPTEGNAVLKVFGEATVQKLFFKQKVKFSQNYVFKPAIYSYPYPYLGSNDFWGRILAVDETKQKVEVPDKKKIARFFSELFN</sequence>
<comment type="caution">
    <text evidence="2">The sequence shown here is derived from an EMBL/GenBank/DDBJ whole genome shotgun (WGS) entry which is preliminary data.</text>
</comment>
<keyword evidence="1" id="KW-0472">Membrane</keyword>
<reference evidence="2 3" key="1">
    <citation type="journal article" date="2015" name="Nature">
        <title>rRNA introns, odd ribosomes, and small enigmatic genomes across a large radiation of phyla.</title>
        <authorList>
            <person name="Brown C.T."/>
            <person name="Hug L.A."/>
            <person name="Thomas B.C."/>
            <person name="Sharon I."/>
            <person name="Castelle C.J."/>
            <person name="Singh A."/>
            <person name="Wilkins M.J."/>
            <person name="Williams K.H."/>
            <person name="Banfield J.F."/>
        </authorList>
    </citation>
    <scope>NUCLEOTIDE SEQUENCE [LARGE SCALE GENOMIC DNA]</scope>
</reference>
<evidence type="ECO:0000313" key="2">
    <source>
        <dbReference type="EMBL" id="KKR32835.1"/>
    </source>
</evidence>